<protein>
    <submittedName>
        <fullName evidence="1">DUF2334 domain-containing protein</fullName>
    </submittedName>
</protein>
<dbReference type="KEGG" id="pez:HWQ56_23635"/>
<dbReference type="Pfam" id="PF10096">
    <property type="entry name" value="DUF2334"/>
    <property type="match status" value="1"/>
</dbReference>
<dbReference type="EMBL" id="CP056030">
    <property type="protein sequence ID" value="QKZ06605.1"/>
    <property type="molecule type" value="Genomic_DNA"/>
</dbReference>
<dbReference type="AlphaFoldDB" id="A0A7D5H316"/>
<organism evidence="1 2">
    <name type="scientific">Pseudomonas eucalypticola</name>
    <dbReference type="NCBI Taxonomy" id="2599595"/>
    <lineage>
        <taxon>Bacteria</taxon>
        <taxon>Pseudomonadati</taxon>
        <taxon>Pseudomonadota</taxon>
        <taxon>Gammaproteobacteria</taxon>
        <taxon>Pseudomonadales</taxon>
        <taxon>Pseudomonadaceae</taxon>
        <taxon>Pseudomonas</taxon>
    </lineage>
</organism>
<reference evidence="1 2" key="1">
    <citation type="submission" date="2020-06" db="EMBL/GenBank/DDBJ databases">
        <title>Pseudomonas eucalypticola sp. nov., an endophyte of Eucalyptus dunnii leaves with biocontrol ability of eucalyptus leaf blight.</title>
        <authorList>
            <person name="Liu Y."/>
            <person name="Song Z."/>
            <person name="Zeng H."/>
            <person name="Lu M."/>
            <person name="Wang X."/>
            <person name="Lian X."/>
            <person name="Zhang Q."/>
        </authorList>
    </citation>
    <scope>NUCLEOTIDE SEQUENCE [LARGE SCALE GENOMIC DNA]</scope>
    <source>
        <strain evidence="1 2">NP-1</strain>
    </source>
</reference>
<sequence length="251" mass="29318">MAEVMLVLHDVSPQSWEDYKPFVDAVDALGDVPMTLLVVPDFHHHNHVHNFPAFRRMMDMRLARGDELALHGFYHADDGPMPHTPRDYFMRRVYTWEGEFYGLSEADALVRLEAGLEVFARNDWPVQGFVAPAWLMSEGTRQALKRLPLAYTSDPQHLYRLPDFTQVSAPGLVWSARSAWRRGLSKVISDWRQQQWQQAPCIRLGLHPVDMRHDYSREYWLHTLTRLLEQGRAPMTKFAWLQRQAQQRQAA</sequence>
<dbReference type="Proteomes" id="UP000509568">
    <property type="component" value="Chromosome"/>
</dbReference>
<proteinExistence type="predicted"/>
<dbReference type="InterPro" id="IPR018763">
    <property type="entry name" value="DUF2334"/>
</dbReference>
<dbReference type="CDD" id="cd11374">
    <property type="entry name" value="CE4_u10"/>
    <property type="match status" value="1"/>
</dbReference>
<dbReference type="SUPFAM" id="SSF88713">
    <property type="entry name" value="Glycoside hydrolase/deacetylase"/>
    <property type="match status" value="1"/>
</dbReference>
<evidence type="ECO:0000313" key="1">
    <source>
        <dbReference type="EMBL" id="QKZ06605.1"/>
    </source>
</evidence>
<keyword evidence="2" id="KW-1185">Reference proteome</keyword>
<dbReference type="InterPro" id="IPR011330">
    <property type="entry name" value="Glyco_hydro/deAcase_b/a-brl"/>
</dbReference>
<dbReference type="Gene3D" id="3.20.20.370">
    <property type="entry name" value="Glycoside hydrolase/deacetylase"/>
    <property type="match status" value="1"/>
</dbReference>
<dbReference type="GO" id="GO:0005975">
    <property type="term" value="P:carbohydrate metabolic process"/>
    <property type="evidence" value="ECO:0007669"/>
    <property type="project" value="InterPro"/>
</dbReference>
<dbReference type="RefSeq" id="WP_158155597.1">
    <property type="nucleotide sequence ID" value="NZ_CP056030.1"/>
</dbReference>
<evidence type="ECO:0000313" key="2">
    <source>
        <dbReference type="Proteomes" id="UP000509568"/>
    </source>
</evidence>
<gene>
    <name evidence="1" type="ORF">HWQ56_23635</name>
</gene>
<accession>A0A7D5H316</accession>
<name>A0A7D5H316_9PSED</name>